<dbReference type="GO" id="GO:0005886">
    <property type="term" value="C:plasma membrane"/>
    <property type="evidence" value="ECO:0007669"/>
    <property type="project" value="TreeGrafter"/>
</dbReference>
<proteinExistence type="predicted"/>
<evidence type="ECO:0000259" key="7">
    <source>
        <dbReference type="Pfam" id="PF03600"/>
    </source>
</evidence>
<protein>
    <submittedName>
        <fullName evidence="8">Anion transporter</fullName>
    </submittedName>
</protein>
<dbReference type="RefSeq" id="WP_183831763.1">
    <property type="nucleotide sequence ID" value="NZ_JACHEU010000002.1"/>
</dbReference>
<evidence type="ECO:0000313" key="9">
    <source>
        <dbReference type="Proteomes" id="UP000533306"/>
    </source>
</evidence>
<dbReference type="InterPro" id="IPR004680">
    <property type="entry name" value="Cit_transptr-like_dom"/>
</dbReference>
<sequence>MSHTAAAENHKLRLRRDPRWKSAIILAASGLAAILTGLHLPPEMAVAAGLGVFCIGMWATAAVPEYLPALVFFVVAIVLQVASPQVVLGAFQSSTLWLLFGGMVMGSSIRFTGLGQRMASLLAGVLGRRYGSVIAGVVAFSLALAFFLPSSMGRIVLLVPIILSLADHMGYGEGSAGRTGMLMAGAFGTCIPAYAILPANTPNMILAGTAESLYGFRIGYFDYLVLHFPVLGAGKAAALVGLILWMFPDRAPLRAASDVGAAQPLSRRERHLAVLLVVSLLLWLTDALHHVSPGWIALAGAIWCLWPGSGLTSPKCLNEEINYATLFFVAGIMGLGAVIASTGLGETIVAALGEHAGFAPDQAFHNVAALLAISSLVAAVTNLPGVPAVLTPGAGHLAAVTGLPLATILMTQVLAFSSVLLPYQAPPLVTATQIADLAPRAVTRLCLALFAVTVLVLLPLDLAWWHVLGMFRQG</sequence>
<feature type="domain" description="Citrate transporter-like" evidence="7">
    <location>
        <begin position="57"/>
        <end position="409"/>
    </location>
</feature>
<feature type="transmembrane region" description="Helical" evidence="6">
    <location>
        <begin position="224"/>
        <end position="247"/>
    </location>
</feature>
<feature type="transmembrane region" description="Helical" evidence="6">
    <location>
        <begin position="130"/>
        <end position="149"/>
    </location>
</feature>
<feature type="transmembrane region" description="Helical" evidence="6">
    <location>
        <begin position="155"/>
        <end position="172"/>
    </location>
</feature>
<keyword evidence="3 6" id="KW-0812">Transmembrane</keyword>
<dbReference type="Proteomes" id="UP000533306">
    <property type="component" value="Unassembled WGS sequence"/>
</dbReference>
<organism evidence="8 9">
    <name type="scientific">Aquamicrobium lusatiense</name>
    <dbReference type="NCBI Taxonomy" id="89772"/>
    <lineage>
        <taxon>Bacteria</taxon>
        <taxon>Pseudomonadati</taxon>
        <taxon>Pseudomonadota</taxon>
        <taxon>Alphaproteobacteria</taxon>
        <taxon>Hyphomicrobiales</taxon>
        <taxon>Phyllobacteriaceae</taxon>
        <taxon>Aquamicrobium</taxon>
    </lineage>
</organism>
<feature type="transmembrane region" description="Helical" evidence="6">
    <location>
        <begin position="323"/>
        <end position="344"/>
    </location>
</feature>
<comment type="subcellular location">
    <subcellularLocation>
        <location evidence="1">Membrane</location>
        <topology evidence="1">Multi-pass membrane protein</topology>
    </subcellularLocation>
</comment>
<feature type="transmembrane region" description="Helical" evidence="6">
    <location>
        <begin position="179"/>
        <end position="197"/>
    </location>
</feature>
<dbReference type="GO" id="GO:0005315">
    <property type="term" value="F:phosphate transmembrane transporter activity"/>
    <property type="evidence" value="ECO:0007669"/>
    <property type="project" value="TreeGrafter"/>
</dbReference>
<evidence type="ECO:0000313" key="8">
    <source>
        <dbReference type="EMBL" id="MBB6013566.1"/>
    </source>
</evidence>
<feature type="transmembrane region" description="Helical" evidence="6">
    <location>
        <begin position="364"/>
        <end position="385"/>
    </location>
</feature>
<dbReference type="AlphaFoldDB" id="A0A7W9S3S1"/>
<dbReference type="GO" id="GO:0006797">
    <property type="term" value="P:polyphosphate metabolic process"/>
    <property type="evidence" value="ECO:0007669"/>
    <property type="project" value="TreeGrafter"/>
</dbReference>
<name>A0A7W9S3S1_9HYPH</name>
<feature type="transmembrane region" description="Helical" evidence="6">
    <location>
        <begin position="294"/>
        <end position="311"/>
    </location>
</feature>
<accession>A0A7W9S3S1</accession>
<evidence type="ECO:0000256" key="1">
    <source>
        <dbReference type="ARBA" id="ARBA00004141"/>
    </source>
</evidence>
<evidence type="ECO:0000256" key="4">
    <source>
        <dbReference type="ARBA" id="ARBA00022989"/>
    </source>
</evidence>
<keyword evidence="5 6" id="KW-0472">Membrane</keyword>
<keyword evidence="2" id="KW-0813">Transport</keyword>
<evidence type="ECO:0000256" key="3">
    <source>
        <dbReference type="ARBA" id="ARBA00022692"/>
    </source>
</evidence>
<evidence type="ECO:0000256" key="5">
    <source>
        <dbReference type="ARBA" id="ARBA00023136"/>
    </source>
</evidence>
<reference evidence="8 9" key="1">
    <citation type="submission" date="2020-08" db="EMBL/GenBank/DDBJ databases">
        <title>Genomic Encyclopedia of Type Strains, Phase IV (KMG-IV): sequencing the most valuable type-strain genomes for metagenomic binning, comparative biology and taxonomic classification.</title>
        <authorList>
            <person name="Goeker M."/>
        </authorList>
    </citation>
    <scope>NUCLEOTIDE SEQUENCE [LARGE SCALE GENOMIC DNA]</scope>
    <source>
        <strain evidence="8 9">DSM 11099</strain>
    </source>
</reference>
<feature type="transmembrane region" description="Helical" evidence="6">
    <location>
        <begin position="397"/>
        <end position="421"/>
    </location>
</feature>
<feature type="transmembrane region" description="Helical" evidence="6">
    <location>
        <begin position="20"/>
        <end position="38"/>
    </location>
</feature>
<dbReference type="EMBL" id="JACHEU010000002">
    <property type="protein sequence ID" value="MBB6013566.1"/>
    <property type="molecule type" value="Genomic_DNA"/>
</dbReference>
<keyword evidence="9" id="KW-1185">Reference proteome</keyword>
<dbReference type="GO" id="GO:0006817">
    <property type="term" value="P:phosphate ion transport"/>
    <property type="evidence" value="ECO:0007669"/>
    <property type="project" value="TreeGrafter"/>
</dbReference>
<dbReference type="PANTHER" id="PTHR10283:SF92">
    <property type="entry name" value="LOW-AFFINITY PHOSPHATE TRANSPORTER PHO91"/>
    <property type="match status" value="1"/>
</dbReference>
<feature type="transmembrane region" description="Helical" evidence="6">
    <location>
        <begin position="441"/>
        <end position="465"/>
    </location>
</feature>
<comment type="caution">
    <text evidence="8">The sequence shown here is derived from an EMBL/GenBank/DDBJ whole genome shotgun (WGS) entry which is preliminary data.</text>
</comment>
<gene>
    <name evidence="8" type="ORF">HNR59_002955</name>
</gene>
<dbReference type="PANTHER" id="PTHR10283">
    <property type="entry name" value="SOLUTE CARRIER FAMILY 13 MEMBER"/>
    <property type="match status" value="1"/>
</dbReference>
<dbReference type="Pfam" id="PF03600">
    <property type="entry name" value="CitMHS"/>
    <property type="match status" value="1"/>
</dbReference>
<keyword evidence="4 6" id="KW-1133">Transmembrane helix</keyword>
<evidence type="ECO:0000256" key="6">
    <source>
        <dbReference type="SAM" id="Phobius"/>
    </source>
</evidence>
<evidence type="ECO:0000256" key="2">
    <source>
        <dbReference type="ARBA" id="ARBA00022448"/>
    </source>
</evidence>